<dbReference type="HOGENOM" id="CLU_1896480_0_0_1"/>
<sequence length="134" mass="14866">MLSPSSSHALTEACRPLSFDSRLYCISGRLAIPYVVLKEGKSAMLLTRVLVHGAVILEYRRLVRSIPTPILFAATTQPRPIVDEVDFVDDSTASTLDPTISRRFTLSLSCIRQRSHAPANPHIIILLSSPRWTP</sequence>
<evidence type="ECO:0000313" key="1">
    <source>
        <dbReference type="EMBL" id="KIM34911.1"/>
    </source>
</evidence>
<gene>
    <name evidence="1" type="ORF">M413DRAFT_450007</name>
</gene>
<dbReference type="EMBL" id="KN831845">
    <property type="protein sequence ID" value="KIM34911.1"/>
    <property type="molecule type" value="Genomic_DNA"/>
</dbReference>
<organism evidence="1 2">
    <name type="scientific">Hebeloma cylindrosporum</name>
    <dbReference type="NCBI Taxonomy" id="76867"/>
    <lineage>
        <taxon>Eukaryota</taxon>
        <taxon>Fungi</taxon>
        <taxon>Dikarya</taxon>
        <taxon>Basidiomycota</taxon>
        <taxon>Agaricomycotina</taxon>
        <taxon>Agaricomycetes</taxon>
        <taxon>Agaricomycetidae</taxon>
        <taxon>Agaricales</taxon>
        <taxon>Agaricineae</taxon>
        <taxon>Hymenogastraceae</taxon>
        <taxon>Hebeloma</taxon>
    </lineage>
</organism>
<name>A0A0C3BU56_HEBCY</name>
<dbReference type="Proteomes" id="UP000053424">
    <property type="component" value="Unassembled WGS sequence"/>
</dbReference>
<reference evidence="2" key="2">
    <citation type="submission" date="2015-01" db="EMBL/GenBank/DDBJ databases">
        <title>Evolutionary Origins and Diversification of the Mycorrhizal Mutualists.</title>
        <authorList>
            <consortium name="DOE Joint Genome Institute"/>
            <consortium name="Mycorrhizal Genomics Consortium"/>
            <person name="Kohler A."/>
            <person name="Kuo A."/>
            <person name="Nagy L.G."/>
            <person name="Floudas D."/>
            <person name="Copeland A."/>
            <person name="Barry K.W."/>
            <person name="Cichocki N."/>
            <person name="Veneault-Fourrey C."/>
            <person name="LaButti K."/>
            <person name="Lindquist E.A."/>
            <person name="Lipzen A."/>
            <person name="Lundell T."/>
            <person name="Morin E."/>
            <person name="Murat C."/>
            <person name="Riley R."/>
            <person name="Ohm R."/>
            <person name="Sun H."/>
            <person name="Tunlid A."/>
            <person name="Henrissat B."/>
            <person name="Grigoriev I.V."/>
            <person name="Hibbett D.S."/>
            <person name="Martin F."/>
        </authorList>
    </citation>
    <scope>NUCLEOTIDE SEQUENCE [LARGE SCALE GENOMIC DNA]</scope>
    <source>
        <strain evidence="2">h7</strain>
    </source>
</reference>
<protein>
    <submittedName>
        <fullName evidence="1">Uncharacterized protein</fullName>
    </submittedName>
</protein>
<evidence type="ECO:0000313" key="2">
    <source>
        <dbReference type="Proteomes" id="UP000053424"/>
    </source>
</evidence>
<keyword evidence="2" id="KW-1185">Reference proteome</keyword>
<proteinExistence type="predicted"/>
<dbReference type="AlphaFoldDB" id="A0A0C3BU56"/>
<accession>A0A0C3BU56</accession>
<reference evidence="1 2" key="1">
    <citation type="submission" date="2014-04" db="EMBL/GenBank/DDBJ databases">
        <authorList>
            <consortium name="DOE Joint Genome Institute"/>
            <person name="Kuo A."/>
            <person name="Gay G."/>
            <person name="Dore J."/>
            <person name="Kohler A."/>
            <person name="Nagy L.G."/>
            <person name="Floudas D."/>
            <person name="Copeland A."/>
            <person name="Barry K.W."/>
            <person name="Cichocki N."/>
            <person name="Veneault-Fourrey C."/>
            <person name="LaButti K."/>
            <person name="Lindquist E.A."/>
            <person name="Lipzen A."/>
            <person name="Lundell T."/>
            <person name="Morin E."/>
            <person name="Murat C."/>
            <person name="Sun H."/>
            <person name="Tunlid A."/>
            <person name="Henrissat B."/>
            <person name="Grigoriev I.V."/>
            <person name="Hibbett D.S."/>
            <person name="Martin F."/>
            <person name="Nordberg H.P."/>
            <person name="Cantor M.N."/>
            <person name="Hua S.X."/>
        </authorList>
    </citation>
    <scope>NUCLEOTIDE SEQUENCE [LARGE SCALE GENOMIC DNA]</scope>
    <source>
        <strain evidence="2">h7</strain>
    </source>
</reference>